<proteinExistence type="inferred from homology"/>
<feature type="domain" description="Major facilitator superfamily (MFS) profile" evidence="12">
    <location>
        <begin position="19"/>
        <end position="432"/>
    </location>
</feature>
<evidence type="ECO:0000313" key="13">
    <source>
        <dbReference type="EMBL" id="MBE9375080.1"/>
    </source>
</evidence>
<keyword evidence="14" id="KW-1185">Reference proteome</keyword>
<keyword evidence="7 11" id="KW-1133">Transmembrane helix</keyword>
<keyword evidence="8 11" id="KW-0472">Membrane</keyword>
<organism evidence="13 14">
    <name type="scientific">Saccharopolyspora montiporae</name>
    <dbReference type="NCBI Taxonomy" id="2781240"/>
    <lineage>
        <taxon>Bacteria</taxon>
        <taxon>Bacillati</taxon>
        <taxon>Actinomycetota</taxon>
        <taxon>Actinomycetes</taxon>
        <taxon>Pseudonocardiales</taxon>
        <taxon>Pseudonocardiaceae</taxon>
        <taxon>Saccharopolyspora</taxon>
    </lineage>
</organism>
<feature type="transmembrane region" description="Helical" evidence="11">
    <location>
        <begin position="56"/>
        <end position="80"/>
    </location>
</feature>
<keyword evidence="4" id="KW-1003">Cell membrane</keyword>
<dbReference type="InterPro" id="IPR036259">
    <property type="entry name" value="MFS_trans_sf"/>
</dbReference>
<evidence type="ECO:0000259" key="12">
    <source>
        <dbReference type="PROSITE" id="PS50850"/>
    </source>
</evidence>
<comment type="similarity">
    <text evidence="2">Belongs to the major facilitator superfamily. Metabolite:H+ Symporter (MHS) family (TC 2.A.1.6) family.</text>
</comment>
<evidence type="ECO:0000313" key="14">
    <source>
        <dbReference type="Proteomes" id="UP000598360"/>
    </source>
</evidence>
<feature type="transmembrane region" description="Helical" evidence="11">
    <location>
        <begin position="262"/>
        <end position="279"/>
    </location>
</feature>
<dbReference type="PANTHER" id="PTHR43045">
    <property type="entry name" value="SHIKIMATE TRANSPORTER"/>
    <property type="match status" value="1"/>
</dbReference>
<feature type="transmembrane region" description="Helical" evidence="11">
    <location>
        <begin position="164"/>
        <end position="183"/>
    </location>
</feature>
<comment type="caution">
    <text evidence="13">The sequence shown here is derived from an EMBL/GenBank/DDBJ whole genome shotgun (WGS) entry which is preliminary data.</text>
</comment>
<evidence type="ECO:0000256" key="4">
    <source>
        <dbReference type="ARBA" id="ARBA00022475"/>
    </source>
</evidence>
<feature type="transmembrane region" description="Helical" evidence="11">
    <location>
        <begin position="189"/>
        <end position="211"/>
    </location>
</feature>
<gene>
    <name evidence="13" type="ORF">IQ251_11570</name>
</gene>
<feature type="transmembrane region" description="Helical" evidence="11">
    <location>
        <begin position="380"/>
        <end position="401"/>
    </location>
</feature>
<feature type="transmembrane region" description="Helical" evidence="11">
    <location>
        <begin position="119"/>
        <end position="144"/>
    </location>
</feature>
<comment type="subcellular location">
    <subcellularLocation>
        <location evidence="1">Cell membrane</location>
        <topology evidence="1">Multi-pass membrane protein</topology>
    </subcellularLocation>
</comment>
<dbReference type="InterPro" id="IPR020846">
    <property type="entry name" value="MFS_dom"/>
</dbReference>
<evidence type="ECO:0000256" key="5">
    <source>
        <dbReference type="ARBA" id="ARBA00022692"/>
    </source>
</evidence>
<evidence type="ECO:0000256" key="9">
    <source>
        <dbReference type="ARBA" id="ARBA00037295"/>
    </source>
</evidence>
<dbReference type="InterPro" id="IPR005828">
    <property type="entry name" value="MFS_sugar_transport-like"/>
</dbReference>
<dbReference type="Proteomes" id="UP000598360">
    <property type="component" value="Unassembled WGS sequence"/>
</dbReference>
<feature type="transmembrane region" description="Helical" evidence="11">
    <location>
        <begin position="316"/>
        <end position="334"/>
    </location>
</feature>
<evidence type="ECO:0000256" key="7">
    <source>
        <dbReference type="ARBA" id="ARBA00022989"/>
    </source>
</evidence>
<feature type="transmembrane region" description="Helical" evidence="11">
    <location>
        <begin position="340"/>
        <end position="359"/>
    </location>
</feature>
<sequence>MTTESESTGTSHGSSTARVVGASLVGTTVEWYDFFLYGSAAALVFNRLFFPAGDPLMGTLLAFITYAVGFVARPLGGVVFGHYGDRIGRKKLLVVSLLMMGGATFAIGLLPTYQAVGVLAPLLLTALRLVQGFAIGGEWGAAVLMVSEHRSGGHRGFWASWPQAGVPLGNLLGTAVLAVLAAVQSEEAFLAWGWRVAFLLSGVLVLVGLWVRLAVAESPLFVEATRQSRQAGTEPRRPLVEVLRRYRGEVLTAMGARFAENVVYYVLTSFVLTYVAVYLELPRSVALNASLIAATVHFISIPLWGALSDRVGRRPVYLFGAIGTGIWAFPFFVLLDTRSFFEITAATTVGLVLHGAMYGPQAAYFAELFGTKVRYSGASIGYQLSSIVAGSLAPIIATALLRGFGSATPIAIYVALCSVVTIWAVLRSPETRHRDLAADHGV</sequence>
<keyword evidence="3" id="KW-0813">Transport</keyword>
<dbReference type="CDD" id="cd17369">
    <property type="entry name" value="MFS_ShiA_like"/>
    <property type="match status" value="1"/>
</dbReference>
<keyword evidence="6" id="KW-0769">Symport</keyword>
<accession>A0A929G002</accession>
<evidence type="ECO:0000256" key="11">
    <source>
        <dbReference type="SAM" id="Phobius"/>
    </source>
</evidence>
<evidence type="ECO:0000256" key="1">
    <source>
        <dbReference type="ARBA" id="ARBA00004651"/>
    </source>
</evidence>
<evidence type="ECO:0000256" key="10">
    <source>
        <dbReference type="ARBA" id="ARBA00039918"/>
    </source>
</evidence>
<reference evidence="13" key="1">
    <citation type="submission" date="2020-10" db="EMBL/GenBank/DDBJ databases">
        <title>Diversity and distribution of actinomycetes associated with coral in the coast of Hainan.</title>
        <authorList>
            <person name="Li F."/>
        </authorList>
    </citation>
    <scope>NUCLEOTIDE SEQUENCE</scope>
    <source>
        <strain evidence="13">HNM0983</strain>
    </source>
</reference>
<evidence type="ECO:0000256" key="3">
    <source>
        <dbReference type="ARBA" id="ARBA00022448"/>
    </source>
</evidence>
<dbReference type="GO" id="GO:0005886">
    <property type="term" value="C:plasma membrane"/>
    <property type="evidence" value="ECO:0007669"/>
    <property type="project" value="UniProtKB-SubCell"/>
</dbReference>
<dbReference type="RefSeq" id="WP_193928514.1">
    <property type="nucleotide sequence ID" value="NZ_JADEYC010000018.1"/>
</dbReference>
<keyword evidence="5 11" id="KW-0812">Transmembrane</keyword>
<evidence type="ECO:0000256" key="6">
    <source>
        <dbReference type="ARBA" id="ARBA00022847"/>
    </source>
</evidence>
<feature type="transmembrane region" description="Helical" evidence="11">
    <location>
        <begin position="92"/>
        <end position="113"/>
    </location>
</feature>
<protein>
    <recommendedName>
        <fullName evidence="10">Putative proline/betaine transporter</fullName>
    </recommendedName>
</protein>
<dbReference type="AlphaFoldDB" id="A0A929G002"/>
<comment type="function">
    <text evidence="9">May be a proton symporter involved in the uptake of osmolytes such as proline and glycine betaine.</text>
</comment>
<feature type="transmembrane region" description="Helical" evidence="11">
    <location>
        <begin position="285"/>
        <end position="304"/>
    </location>
</feature>
<evidence type="ECO:0000256" key="2">
    <source>
        <dbReference type="ARBA" id="ARBA00008240"/>
    </source>
</evidence>
<dbReference type="SUPFAM" id="SSF103473">
    <property type="entry name" value="MFS general substrate transporter"/>
    <property type="match status" value="1"/>
</dbReference>
<feature type="transmembrane region" description="Helical" evidence="11">
    <location>
        <begin position="407"/>
        <end position="426"/>
    </location>
</feature>
<name>A0A929G002_9PSEU</name>
<dbReference type="PANTHER" id="PTHR43045:SF1">
    <property type="entry name" value="SHIKIMATE TRANSPORTER"/>
    <property type="match status" value="1"/>
</dbReference>
<dbReference type="FunFam" id="1.20.1250.20:FF:000001">
    <property type="entry name" value="Dicarboxylate MFS transporter"/>
    <property type="match status" value="1"/>
</dbReference>
<evidence type="ECO:0000256" key="8">
    <source>
        <dbReference type="ARBA" id="ARBA00023136"/>
    </source>
</evidence>
<dbReference type="GO" id="GO:0015293">
    <property type="term" value="F:symporter activity"/>
    <property type="evidence" value="ECO:0007669"/>
    <property type="project" value="UniProtKB-KW"/>
</dbReference>
<feature type="transmembrane region" description="Helical" evidence="11">
    <location>
        <begin position="31"/>
        <end position="50"/>
    </location>
</feature>
<dbReference type="Pfam" id="PF00083">
    <property type="entry name" value="Sugar_tr"/>
    <property type="match status" value="2"/>
</dbReference>
<dbReference type="Gene3D" id="1.20.1250.20">
    <property type="entry name" value="MFS general substrate transporter like domains"/>
    <property type="match status" value="2"/>
</dbReference>
<dbReference type="PROSITE" id="PS50850">
    <property type="entry name" value="MFS"/>
    <property type="match status" value="1"/>
</dbReference>
<dbReference type="EMBL" id="JADEYC010000018">
    <property type="protein sequence ID" value="MBE9375080.1"/>
    <property type="molecule type" value="Genomic_DNA"/>
</dbReference>